<protein>
    <submittedName>
        <fullName evidence="2">Uncharacterized protein</fullName>
    </submittedName>
</protein>
<dbReference type="Proteomes" id="UP000051497">
    <property type="component" value="Unassembled WGS sequence"/>
</dbReference>
<proteinExistence type="predicted"/>
<reference evidence="3" key="3">
    <citation type="submission" date="2021-06" db="EMBL/GenBank/DDBJ databases">
        <title>Genomic Description and Analysis of Intracellular Bacteria, Candidatus Berkiella cookevillensis and Candidatus Berkiella aquae.</title>
        <authorList>
            <person name="Kidane D.T."/>
            <person name="Mehari Y.T."/>
            <person name="Rice F.C."/>
            <person name="Arivett B.A."/>
            <person name="Farone A.L."/>
            <person name="Berk S.G."/>
            <person name="Farone M.B."/>
        </authorList>
    </citation>
    <scope>NUCLEOTIDE SEQUENCE</scope>
    <source>
        <strain evidence="3">HT99</strain>
    </source>
</reference>
<dbReference type="STRING" id="295108.HT99x_01196"/>
<comment type="caution">
    <text evidence="2">The sequence shown here is derived from an EMBL/GenBank/DDBJ whole genome shotgun (WGS) entry which is preliminary data.</text>
</comment>
<dbReference type="AlphaFoldDB" id="A0A0Q9YWA0"/>
<evidence type="ECO:0000313" key="3">
    <source>
        <dbReference type="EMBL" id="MCS5710309.1"/>
    </source>
</evidence>
<reference evidence="3" key="2">
    <citation type="journal article" date="2016" name="Genome Announc.">
        <title>Draft Genome Sequences of Two Novel Amoeba-Resistant Intranuclear Bacteria, 'Candidatus Berkiella cookevillensis' and 'Candidatus Berkiella aquae'.</title>
        <authorList>
            <person name="Mehari Y.T."/>
            <person name="Arivett B.A."/>
            <person name="Farone A.L."/>
            <person name="Gunderson J.H."/>
            <person name="Farone M.B."/>
        </authorList>
    </citation>
    <scope>NUCLEOTIDE SEQUENCE</scope>
    <source>
        <strain evidence="3">HT99</strain>
    </source>
</reference>
<dbReference type="EMBL" id="LKAJ02000001">
    <property type="protein sequence ID" value="MCS5710309.1"/>
    <property type="molecule type" value="Genomic_DNA"/>
</dbReference>
<feature type="compositionally biased region" description="Basic and acidic residues" evidence="1">
    <location>
        <begin position="280"/>
        <end position="292"/>
    </location>
</feature>
<accession>A0A0Q9YWA0</accession>
<gene>
    <name evidence="3" type="ORF">HT99x_002625</name>
    <name evidence="2" type="ORF">HT99x_01196</name>
</gene>
<dbReference type="EMBL" id="LKAJ01000003">
    <property type="protein sequence ID" value="KRG22002.1"/>
    <property type="molecule type" value="Genomic_DNA"/>
</dbReference>
<evidence type="ECO:0000313" key="2">
    <source>
        <dbReference type="EMBL" id="KRG22002.1"/>
    </source>
</evidence>
<reference evidence="2" key="1">
    <citation type="submission" date="2015-09" db="EMBL/GenBank/DDBJ databases">
        <title>Draft Genome Sequences of Two Novel Amoeba-resistant Intranuclear Bacteria, Candidatus Berkiella cookevillensis and Candidatus Berkiella aquae.</title>
        <authorList>
            <person name="Mehari Y.T."/>
            <person name="Arivett B.A."/>
            <person name="Farone A.L."/>
            <person name="Gunderson J.H."/>
            <person name="Farone M.B."/>
        </authorList>
    </citation>
    <scope>NUCLEOTIDE SEQUENCE [LARGE SCALE GENOMIC DNA]</scope>
    <source>
        <strain evidence="2">HT99</strain>
    </source>
</reference>
<feature type="compositionally biased region" description="Basic and acidic residues" evidence="1">
    <location>
        <begin position="208"/>
        <end position="219"/>
    </location>
</feature>
<dbReference type="RefSeq" id="WP_075065810.1">
    <property type="nucleotide sequence ID" value="NZ_LKAJ02000001.1"/>
</dbReference>
<name>A0A0Q9YWA0_9GAMM</name>
<feature type="region of interest" description="Disordered" evidence="1">
    <location>
        <begin position="175"/>
        <end position="230"/>
    </location>
</feature>
<feature type="region of interest" description="Disordered" evidence="1">
    <location>
        <begin position="280"/>
        <end position="300"/>
    </location>
</feature>
<keyword evidence="4" id="KW-1185">Reference proteome</keyword>
<sequence>MSQNGPQDFQIKHHVASPLKHKVMTSLPKDEKILALKTLKKDEPQLFADIMASLKQVYSYITDRQYVEDTPTFFHHNASAALYEEHCRTKIKNKSHGLKLGGIYCNLKKTLTKIQQALRQKKLCEQQDILRDFEAEFIWHINICIHVLPLLSEELKAHLAKHNALKVDELQAMPVSPQKRKRVSDMHPATPEKIKSLPFAERQTPKKMSSEDKKSEALIRKNGSPSKVRRTSPLFSSVASILNTHPCILEMKNKADAEDTPALNARVALTFQFDMQKEEEKLPKRLEPENIENKTSTLKV</sequence>
<evidence type="ECO:0000256" key="1">
    <source>
        <dbReference type="SAM" id="MobiDB-lite"/>
    </source>
</evidence>
<organism evidence="2">
    <name type="scientific">Candidatus Berkiella aquae</name>
    <dbReference type="NCBI Taxonomy" id="295108"/>
    <lineage>
        <taxon>Bacteria</taxon>
        <taxon>Pseudomonadati</taxon>
        <taxon>Pseudomonadota</taxon>
        <taxon>Gammaproteobacteria</taxon>
        <taxon>Candidatus Berkiellales</taxon>
        <taxon>Candidatus Berkiellaceae</taxon>
        <taxon>Candidatus Berkiella</taxon>
    </lineage>
</organism>
<evidence type="ECO:0000313" key="4">
    <source>
        <dbReference type="Proteomes" id="UP000051497"/>
    </source>
</evidence>